<dbReference type="PANTHER" id="PTHR34201">
    <property type="entry name" value="GLYCINE-RICH PROTEIN"/>
    <property type="match status" value="1"/>
</dbReference>
<dbReference type="STRING" id="105231.A0A1Y1HRI7"/>
<keyword evidence="3" id="KW-1185">Reference proteome</keyword>
<accession>A0A1Y1HRI7</accession>
<gene>
    <name evidence="2" type="ORF">KFL_000600200</name>
</gene>
<dbReference type="PANTHER" id="PTHR34201:SF1">
    <property type="entry name" value="GLYCINE-RICH PROTEIN"/>
    <property type="match status" value="1"/>
</dbReference>
<keyword evidence="1" id="KW-0472">Membrane</keyword>
<proteinExistence type="predicted"/>
<dbReference type="OMA" id="MQDEISG"/>
<keyword evidence="1" id="KW-1133">Transmembrane helix</keyword>
<dbReference type="EMBL" id="DF237009">
    <property type="protein sequence ID" value="GAQ80703.1"/>
    <property type="molecule type" value="Genomic_DNA"/>
</dbReference>
<dbReference type="Proteomes" id="UP000054558">
    <property type="component" value="Unassembled WGS sequence"/>
</dbReference>
<evidence type="ECO:0000313" key="3">
    <source>
        <dbReference type="Proteomes" id="UP000054558"/>
    </source>
</evidence>
<protein>
    <recommendedName>
        <fullName evidence="4">Glycine-rich protein</fullName>
    </recommendedName>
</protein>
<keyword evidence="1" id="KW-0812">Transmembrane</keyword>
<evidence type="ECO:0000256" key="1">
    <source>
        <dbReference type="SAM" id="Phobius"/>
    </source>
</evidence>
<name>A0A1Y1HRI7_KLENI</name>
<evidence type="ECO:0000313" key="2">
    <source>
        <dbReference type="EMBL" id="GAQ80703.1"/>
    </source>
</evidence>
<dbReference type="InterPro" id="IPR053288">
    <property type="entry name" value="TGD_Bridge_Protein"/>
</dbReference>
<feature type="transmembrane region" description="Helical" evidence="1">
    <location>
        <begin position="54"/>
        <end position="74"/>
    </location>
</feature>
<organism evidence="2 3">
    <name type="scientific">Klebsormidium nitens</name>
    <name type="common">Green alga</name>
    <name type="synonym">Ulothrix nitens</name>
    <dbReference type="NCBI Taxonomy" id="105231"/>
    <lineage>
        <taxon>Eukaryota</taxon>
        <taxon>Viridiplantae</taxon>
        <taxon>Streptophyta</taxon>
        <taxon>Klebsormidiophyceae</taxon>
        <taxon>Klebsormidiales</taxon>
        <taxon>Klebsormidiaceae</taxon>
        <taxon>Klebsormidium</taxon>
    </lineage>
</organism>
<sequence length="135" mass="14228">MGHNNELAPIWRLPEVNLANWGRLGPGFGLGVGCGVGVGLGLVGGLGLGVGLPMMSVGFGAGAGCGIGLGFGYGTGRGHGWDRRGKHSNLANPKASRLRKSWRQLPRGSGDLEDFLSDVWSEVSRVFDDSENRRR</sequence>
<dbReference type="AlphaFoldDB" id="A0A1Y1HRI7"/>
<evidence type="ECO:0008006" key="4">
    <source>
        <dbReference type="Google" id="ProtNLM"/>
    </source>
</evidence>
<reference evidence="2 3" key="1">
    <citation type="journal article" date="2014" name="Nat. Commun.">
        <title>Klebsormidium flaccidum genome reveals primary factors for plant terrestrial adaptation.</title>
        <authorList>
            <person name="Hori K."/>
            <person name="Maruyama F."/>
            <person name="Fujisawa T."/>
            <person name="Togashi T."/>
            <person name="Yamamoto N."/>
            <person name="Seo M."/>
            <person name="Sato S."/>
            <person name="Yamada T."/>
            <person name="Mori H."/>
            <person name="Tajima N."/>
            <person name="Moriyama T."/>
            <person name="Ikeuchi M."/>
            <person name="Watanabe M."/>
            <person name="Wada H."/>
            <person name="Kobayashi K."/>
            <person name="Saito M."/>
            <person name="Masuda T."/>
            <person name="Sasaki-Sekimoto Y."/>
            <person name="Mashiguchi K."/>
            <person name="Awai K."/>
            <person name="Shimojima M."/>
            <person name="Masuda S."/>
            <person name="Iwai M."/>
            <person name="Nobusawa T."/>
            <person name="Narise T."/>
            <person name="Kondo S."/>
            <person name="Saito H."/>
            <person name="Sato R."/>
            <person name="Murakawa M."/>
            <person name="Ihara Y."/>
            <person name="Oshima-Yamada Y."/>
            <person name="Ohtaka K."/>
            <person name="Satoh M."/>
            <person name="Sonobe K."/>
            <person name="Ishii M."/>
            <person name="Ohtani R."/>
            <person name="Kanamori-Sato M."/>
            <person name="Honoki R."/>
            <person name="Miyazaki D."/>
            <person name="Mochizuki H."/>
            <person name="Umetsu J."/>
            <person name="Higashi K."/>
            <person name="Shibata D."/>
            <person name="Kamiya Y."/>
            <person name="Sato N."/>
            <person name="Nakamura Y."/>
            <person name="Tabata S."/>
            <person name="Ida S."/>
            <person name="Kurokawa K."/>
            <person name="Ohta H."/>
        </authorList>
    </citation>
    <scope>NUCLEOTIDE SEQUENCE [LARGE SCALE GENOMIC DNA]</scope>
    <source>
        <strain evidence="2 3">NIES-2285</strain>
    </source>
</reference>
<feature type="transmembrane region" description="Helical" evidence="1">
    <location>
        <begin position="28"/>
        <end position="48"/>
    </location>
</feature>